<evidence type="ECO:0000313" key="6">
    <source>
        <dbReference type="EMBL" id="KGN47514.1"/>
    </source>
</evidence>
<reference evidence="6 7" key="1">
    <citation type="journal article" date="2009" name="Nat. Genet.">
        <title>The genome of the cucumber, Cucumis sativus L.</title>
        <authorList>
            <person name="Huang S."/>
            <person name="Li R."/>
            <person name="Zhang Z."/>
            <person name="Li L."/>
            <person name="Gu X."/>
            <person name="Fan W."/>
            <person name="Lucas W.J."/>
            <person name="Wang X."/>
            <person name="Xie B."/>
            <person name="Ni P."/>
            <person name="Ren Y."/>
            <person name="Zhu H."/>
            <person name="Li J."/>
            <person name="Lin K."/>
            <person name="Jin W."/>
            <person name="Fei Z."/>
            <person name="Li G."/>
            <person name="Staub J."/>
            <person name="Kilian A."/>
            <person name="van der Vossen E.A."/>
            <person name="Wu Y."/>
            <person name="Guo J."/>
            <person name="He J."/>
            <person name="Jia Z."/>
            <person name="Ren Y."/>
            <person name="Tian G."/>
            <person name="Lu Y."/>
            <person name="Ruan J."/>
            <person name="Qian W."/>
            <person name="Wang M."/>
            <person name="Huang Q."/>
            <person name="Li B."/>
            <person name="Xuan Z."/>
            <person name="Cao J."/>
            <person name="Asan"/>
            <person name="Wu Z."/>
            <person name="Zhang J."/>
            <person name="Cai Q."/>
            <person name="Bai Y."/>
            <person name="Zhao B."/>
            <person name="Han Y."/>
            <person name="Li Y."/>
            <person name="Li X."/>
            <person name="Wang S."/>
            <person name="Shi Q."/>
            <person name="Liu S."/>
            <person name="Cho W.K."/>
            <person name="Kim J.Y."/>
            <person name="Xu Y."/>
            <person name="Heller-Uszynska K."/>
            <person name="Miao H."/>
            <person name="Cheng Z."/>
            <person name="Zhang S."/>
            <person name="Wu J."/>
            <person name="Yang Y."/>
            <person name="Kang H."/>
            <person name="Li M."/>
            <person name="Liang H."/>
            <person name="Ren X."/>
            <person name="Shi Z."/>
            <person name="Wen M."/>
            <person name="Jian M."/>
            <person name="Yang H."/>
            <person name="Zhang G."/>
            <person name="Yang Z."/>
            <person name="Chen R."/>
            <person name="Liu S."/>
            <person name="Li J."/>
            <person name="Ma L."/>
            <person name="Liu H."/>
            <person name="Zhou Y."/>
            <person name="Zhao J."/>
            <person name="Fang X."/>
            <person name="Li G."/>
            <person name="Fang L."/>
            <person name="Li Y."/>
            <person name="Liu D."/>
            <person name="Zheng H."/>
            <person name="Zhang Y."/>
            <person name="Qin N."/>
            <person name="Li Z."/>
            <person name="Yang G."/>
            <person name="Yang S."/>
            <person name="Bolund L."/>
            <person name="Kristiansen K."/>
            <person name="Zheng H."/>
            <person name="Li S."/>
            <person name="Zhang X."/>
            <person name="Yang H."/>
            <person name="Wang J."/>
            <person name="Sun R."/>
            <person name="Zhang B."/>
            <person name="Jiang S."/>
            <person name="Wang J."/>
            <person name="Du Y."/>
            <person name="Li S."/>
        </authorList>
    </citation>
    <scope>NUCLEOTIDE SEQUENCE [LARGE SCALE GENOMIC DNA]</scope>
    <source>
        <strain evidence="7">cv. 9930</strain>
    </source>
</reference>
<reference evidence="6 7" key="2">
    <citation type="journal article" date="2009" name="PLoS ONE">
        <title>An integrated genetic and cytogenetic map of the cucumber genome.</title>
        <authorList>
            <person name="Ren Y."/>
            <person name="Zhang Z."/>
            <person name="Liu J."/>
            <person name="Staub J.E."/>
            <person name="Han Y."/>
            <person name="Cheng Z."/>
            <person name="Li X."/>
            <person name="Lu J."/>
            <person name="Miao H."/>
            <person name="Kang H."/>
            <person name="Xie B."/>
            <person name="Gu X."/>
            <person name="Wang X."/>
            <person name="Du Y."/>
            <person name="Jin W."/>
            <person name="Huang S."/>
        </authorList>
    </citation>
    <scope>NUCLEOTIDE SEQUENCE [LARGE SCALE GENOMIC DNA]</scope>
    <source>
        <strain evidence="7">cv. 9930</strain>
    </source>
</reference>
<keyword evidence="2 4" id="KW-0732">Signal</keyword>
<dbReference type="OMA" id="RMHIANY"/>
<keyword evidence="7" id="KW-1185">Reference proteome</keyword>
<proteinExistence type="predicted"/>
<dbReference type="GO" id="GO:0016020">
    <property type="term" value="C:membrane"/>
    <property type="evidence" value="ECO:0007669"/>
    <property type="project" value="UniProtKB-SubCell"/>
</dbReference>
<gene>
    <name evidence="6" type="ORF">Csa_6G352870</name>
</gene>
<dbReference type="GO" id="GO:0030247">
    <property type="term" value="F:polysaccharide binding"/>
    <property type="evidence" value="ECO:0007669"/>
    <property type="project" value="InterPro"/>
</dbReference>
<dbReference type="EMBL" id="CM002927">
    <property type="protein sequence ID" value="KGN47514.1"/>
    <property type="molecule type" value="Genomic_DNA"/>
</dbReference>
<protein>
    <recommendedName>
        <fullName evidence="5">Wall-associated receptor kinase galacturonan-binding domain-containing protein</fullName>
    </recommendedName>
</protein>
<evidence type="ECO:0000313" key="7">
    <source>
        <dbReference type="Proteomes" id="UP000029981"/>
    </source>
</evidence>
<dbReference type="Proteomes" id="UP000029981">
    <property type="component" value="Chromosome 6"/>
</dbReference>
<feature type="domain" description="Wall-associated receptor kinase galacturonan-binding" evidence="5">
    <location>
        <begin position="31"/>
        <end position="85"/>
    </location>
</feature>
<evidence type="ECO:0000256" key="4">
    <source>
        <dbReference type="SAM" id="SignalP"/>
    </source>
</evidence>
<dbReference type="InterPro" id="IPR025287">
    <property type="entry name" value="WAK_GUB"/>
</dbReference>
<evidence type="ECO:0000256" key="3">
    <source>
        <dbReference type="SAM" id="MobiDB-lite"/>
    </source>
</evidence>
<reference evidence="6 7" key="3">
    <citation type="journal article" date="2010" name="BMC Genomics">
        <title>Transcriptome sequencing and comparative analysis of cucumber flowers with different sex types.</title>
        <authorList>
            <person name="Guo S."/>
            <person name="Zheng Y."/>
            <person name="Joung J.G."/>
            <person name="Liu S."/>
            <person name="Zhang Z."/>
            <person name="Crasta O.R."/>
            <person name="Sobral B.W."/>
            <person name="Xu Y."/>
            <person name="Huang S."/>
            <person name="Fei Z."/>
        </authorList>
    </citation>
    <scope>NUCLEOTIDE SEQUENCE [LARGE SCALE GENOMIC DNA]</scope>
    <source>
        <strain evidence="7">cv. 9930</strain>
    </source>
</reference>
<dbReference type="PANTHER" id="PTHR33491">
    <property type="entry name" value="OSJNBA0016N04.9 PROTEIN"/>
    <property type="match status" value="1"/>
</dbReference>
<dbReference type="AlphaFoldDB" id="A0A0A0KFE8"/>
<feature type="region of interest" description="Disordered" evidence="3">
    <location>
        <begin position="282"/>
        <end position="302"/>
    </location>
</feature>
<comment type="subcellular location">
    <subcellularLocation>
        <location evidence="1">Membrane</location>
        <topology evidence="1">Single-pass membrane protein</topology>
    </subcellularLocation>
</comment>
<reference evidence="6 7" key="4">
    <citation type="journal article" date="2011" name="BMC Genomics">
        <title>RNA-Seq improves annotation of protein-coding genes in the cucumber genome.</title>
        <authorList>
            <person name="Li Z."/>
            <person name="Zhang Z."/>
            <person name="Yan P."/>
            <person name="Huang S."/>
            <person name="Fei Z."/>
            <person name="Lin K."/>
        </authorList>
    </citation>
    <scope>NUCLEOTIDE SEQUENCE [LARGE SCALE GENOMIC DNA]</scope>
    <source>
        <strain evidence="7">cv. 9930</strain>
    </source>
</reference>
<organism evidence="6 7">
    <name type="scientific">Cucumis sativus</name>
    <name type="common">Cucumber</name>
    <dbReference type="NCBI Taxonomy" id="3659"/>
    <lineage>
        <taxon>Eukaryota</taxon>
        <taxon>Viridiplantae</taxon>
        <taxon>Streptophyta</taxon>
        <taxon>Embryophyta</taxon>
        <taxon>Tracheophyta</taxon>
        <taxon>Spermatophyta</taxon>
        <taxon>Magnoliopsida</taxon>
        <taxon>eudicotyledons</taxon>
        <taxon>Gunneridae</taxon>
        <taxon>Pentapetalae</taxon>
        <taxon>rosids</taxon>
        <taxon>fabids</taxon>
        <taxon>Cucurbitales</taxon>
        <taxon>Cucurbitaceae</taxon>
        <taxon>Benincaseae</taxon>
        <taxon>Cucumis</taxon>
    </lineage>
</organism>
<evidence type="ECO:0000256" key="1">
    <source>
        <dbReference type="ARBA" id="ARBA00004167"/>
    </source>
</evidence>
<accession>A0A0A0KFE8</accession>
<dbReference type="Pfam" id="PF13947">
    <property type="entry name" value="GUB_WAK_bind"/>
    <property type="match status" value="1"/>
</dbReference>
<evidence type="ECO:0000259" key="5">
    <source>
        <dbReference type="Pfam" id="PF13947"/>
    </source>
</evidence>
<evidence type="ECO:0000256" key="2">
    <source>
        <dbReference type="ARBA" id="ARBA00022729"/>
    </source>
</evidence>
<name>A0A0A0KFE8_CUCSA</name>
<feature type="signal peptide" evidence="4">
    <location>
        <begin position="1"/>
        <end position="23"/>
    </location>
</feature>
<dbReference type="STRING" id="3659.A0A0A0KFE8"/>
<feature type="chain" id="PRO_5001972084" description="Wall-associated receptor kinase galacturonan-binding domain-containing protein" evidence="4">
    <location>
        <begin position="24"/>
        <end position="302"/>
    </location>
</feature>
<sequence length="302" mass="33504">MERLRKTLVGLTVIILLSTLASAASQAKPDCDEWCGDLRIPYPFGVKQGCYFNQAFLITCDKAFNPPKAFLKDTNISVTNISLNGELHILQPIVRFCNEDVSLVNRSFIPNTTNLPATATFPIADGKNKFIAIGCNTFGFFTGKLKGGDQFLTGCIAVCPNNNKNNTWSCSGNGCCKLDIPDGSSDLNLTVAPALLDTDRNLVQNKPCGYAFVVGEEGFEFKQSYIDNFEDTEVEVVVDWSTESEIIDVCRKDTKRNSNFSDDRSQYRCQCPDGYEGNPYLPQGCDQGMNTVSERPQENRWE</sequence>
<dbReference type="Gramene" id="KGN47514">
    <property type="protein sequence ID" value="KGN47514"/>
    <property type="gene ID" value="Csa_6G352870"/>
</dbReference>